<dbReference type="CDD" id="cd09819">
    <property type="entry name" value="An_peroxidase_bacterial_1"/>
    <property type="match status" value="1"/>
</dbReference>
<dbReference type="InterPro" id="IPR010255">
    <property type="entry name" value="Haem_peroxidase_sf"/>
</dbReference>
<dbReference type="InterPro" id="IPR019791">
    <property type="entry name" value="Haem_peroxidase_animal"/>
</dbReference>
<keyword evidence="2" id="KW-0964">Secreted</keyword>
<evidence type="ECO:0000256" key="2">
    <source>
        <dbReference type="ARBA" id="ARBA00022525"/>
    </source>
</evidence>
<dbReference type="PANTHER" id="PTHR11475:SF4">
    <property type="entry name" value="CHORION PEROXIDASE"/>
    <property type="match status" value="1"/>
</dbReference>
<evidence type="ECO:0000313" key="5">
    <source>
        <dbReference type="Proteomes" id="UP001597135"/>
    </source>
</evidence>
<dbReference type="SUPFAM" id="SSF48113">
    <property type="entry name" value="Heme-dependent peroxidases"/>
    <property type="match status" value="1"/>
</dbReference>
<dbReference type="PANTHER" id="PTHR11475">
    <property type="entry name" value="OXIDASE/PEROXIDASE"/>
    <property type="match status" value="1"/>
</dbReference>
<dbReference type="Pfam" id="PF03098">
    <property type="entry name" value="An_peroxidase"/>
    <property type="match status" value="1"/>
</dbReference>
<dbReference type="Proteomes" id="UP001597135">
    <property type="component" value="Unassembled WGS sequence"/>
</dbReference>
<dbReference type="EMBL" id="JBHTMU010000050">
    <property type="protein sequence ID" value="MFD1344431.1"/>
    <property type="molecule type" value="Genomic_DNA"/>
</dbReference>
<keyword evidence="4" id="KW-0575">Peroxidase</keyword>
<organism evidence="4 5">
    <name type="scientific">Litorisediminicola beolgyonensis</name>
    <dbReference type="NCBI Taxonomy" id="1173614"/>
    <lineage>
        <taxon>Bacteria</taxon>
        <taxon>Pseudomonadati</taxon>
        <taxon>Pseudomonadota</taxon>
        <taxon>Alphaproteobacteria</taxon>
        <taxon>Rhodobacterales</taxon>
        <taxon>Paracoccaceae</taxon>
        <taxon>Litorisediminicola</taxon>
    </lineage>
</organism>
<evidence type="ECO:0000256" key="1">
    <source>
        <dbReference type="ARBA" id="ARBA00004613"/>
    </source>
</evidence>
<comment type="subcellular location">
    <subcellularLocation>
        <location evidence="1">Secreted</location>
    </subcellularLocation>
</comment>
<evidence type="ECO:0000256" key="3">
    <source>
        <dbReference type="ARBA" id="ARBA00023180"/>
    </source>
</evidence>
<keyword evidence="3" id="KW-0325">Glycoprotein</keyword>
<accession>A0ABW3ZMS3</accession>
<dbReference type="Gene3D" id="1.10.640.10">
    <property type="entry name" value="Haem peroxidase domain superfamily, animal type"/>
    <property type="match status" value="1"/>
</dbReference>
<sequence>MAHGSAHFDVLAPRSPFYHGPFGRICPDLPPWDPKLPDAMLFEIANTHMVERPGMEPAELKGQASVEALEAEFGSTIPAGYTYFGQFVDHDITFDPASSLMRQNDPNGLRNFRTPRLDLDNLYGSGPDDQPYLYDADDKAKMAIGAVEGRPDLPDLPRFGDRALIGDMRNDENAMVSQLQLAFLLAHNTLVDRARAADPDADTHTVFERARRSLRWLYQHIVLRDFLPRICLPDVVSCALCLDTACGGRKVWKCGLDDVYGWKNQPFMPVEFSGAAYRFGHSMVRNAYQTNFPERGFSDPATGDRLFVPIFDNVAGSDGDDLRGFRKMEAKNCIQWDWFLEMESSGGPFPQRARKIDTKLANALAFLFEGAAGEPLNVLAFRNLKRGIALGLPSGTDVARKMCLEPVALEPGEPDALWYYILKEAELGGGNSLGRMGSIIVAAVFSGLLKGDPNSWLNIAPCWTPSDDPLLRPGEDNVDDPNWTLASIIRLAGIKPDGVGFA</sequence>
<proteinExistence type="predicted"/>
<comment type="caution">
    <text evidence="4">The sequence shown here is derived from an EMBL/GenBank/DDBJ whole genome shotgun (WGS) entry which is preliminary data.</text>
</comment>
<gene>
    <name evidence="4" type="ORF">ACFQ4E_18520</name>
</gene>
<dbReference type="RefSeq" id="WP_386806012.1">
    <property type="nucleotide sequence ID" value="NZ_JBHTMU010000050.1"/>
</dbReference>
<dbReference type="InterPro" id="IPR037120">
    <property type="entry name" value="Haem_peroxidase_sf_animal"/>
</dbReference>
<evidence type="ECO:0000313" key="4">
    <source>
        <dbReference type="EMBL" id="MFD1344431.1"/>
    </source>
</evidence>
<reference evidence="5" key="1">
    <citation type="journal article" date="2019" name="Int. J. Syst. Evol. Microbiol.">
        <title>The Global Catalogue of Microorganisms (GCM) 10K type strain sequencing project: providing services to taxonomists for standard genome sequencing and annotation.</title>
        <authorList>
            <consortium name="The Broad Institute Genomics Platform"/>
            <consortium name="The Broad Institute Genome Sequencing Center for Infectious Disease"/>
            <person name="Wu L."/>
            <person name="Ma J."/>
        </authorList>
    </citation>
    <scope>NUCLEOTIDE SEQUENCE [LARGE SCALE GENOMIC DNA]</scope>
    <source>
        <strain evidence="5">CCUG 62953</strain>
    </source>
</reference>
<keyword evidence="4" id="KW-0560">Oxidoreductase</keyword>
<name>A0ABW3ZMS3_9RHOB</name>
<keyword evidence="5" id="KW-1185">Reference proteome</keyword>
<protein>
    <submittedName>
        <fullName evidence="4">Heme peroxidase family protein</fullName>
    </submittedName>
</protein>
<dbReference type="PROSITE" id="PS50292">
    <property type="entry name" value="PEROXIDASE_3"/>
    <property type="match status" value="1"/>
</dbReference>
<dbReference type="GO" id="GO:0004601">
    <property type="term" value="F:peroxidase activity"/>
    <property type="evidence" value="ECO:0007669"/>
    <property type="project" value="UniProtKB-KW"/>
</dbReference>